<accession>A0A1C4VV35</accession>
<feature type="region of interest" description="Disordered" evidence="1">
    <location>
        <begin position="82"/>
        <end position="110"/>
    </location>
</feature>
<protein>
    <submittedName>
        <fullName evidence="2">Uncharacterized protein</fullName>
    </submittedName>
</protein>
<keyword evidence="3" id="KW-1185">Reference proteome</keyword>
<dbReference type="EMBL" id="FMCU01000002">
    <property type="protein sequence ID" value="SCE87843.1"/>
    <property type="molecule type" value="Genomic_DNA"/>
</dbReference>
<feature type="compositionally biased region" description="Polar residues" evidence="1">
    <location>
        <begin position="95"/>
        <end position="104"/>
    </location>
</feature>
<gene>
    <name evidence="2" type="ORF">GA0070216_102637</name>
</gene>
<sequence>MAHPVIGTWDVSLKTPIGTLRATYVFHDTGGVPAGTASTASETVALTALSCVEDRVTWRQSVTRPMRLHLDFDVVVDGDTLAGHSRAGRLPRTAVTGTRRTPAQVTRPAR</sequence>
<name>A0A1C4VV35_9ACTN</name>
<evidence type="ECO:0000256" key="1">
    <source>
        <dbReference type="SAM" id="MobiDB-lite"/>
    </source>
</evidence>
<dbReference type="RefSeq" id="WP_176738861.1">
    <property type="nucleotide sequence ID" value="NZ_FMCU01000002.1"/>
</dbReference>
<dbReference type="Proteomes" id="UP000198797">
    <property type="component" value="Unassembled WGS sequence"/>
</dbReference>
<evidence type="ECO:0000313" key="2">
    <source>
        <dbReference type="EMBL" id="SCE87843.1"/>
    </source>
</evidence>
<organism evidence="2 3">
    <name type="scientific">Micromonospora matsumotoense</name>
    <dbReference type="NCBI Taxonomy" id="121616"/>
    <lineage>
        <taxon>Bacteria</taxon>
        <taxon>Bacillati</taxon>
        <taxon>Actinomycetota</taxon>
        <taxon>Actinomycetes</taxon>
        <taxon>Micromonosporales</taxon>
        <taxon>Micromonosporaceae</taxon>
        <taxon>Micromonospora</taxon>
    </lineage>
</organism>
<proteinExistence type="predicted"/>
<evidence type="ECO:0000313" key="3">
    <source>
        <dbReference type="Proteomes" id="UP000198797"/>
    </source>
</evidence>
<dbReference type="STRING" id="121616.GA0070216_102637"/>
<dbReference type="AlphaFoldDB" id="A0A1C4VV35"/>
<reference evidence="3" key="1">
    <citation type="submission" date="2016-06" db="EMBL/GenBank/DDBJ databases">
        <authorList>
            <person name="Varghese N."/>
            <person name="Submissions Spin"/>
        </authorList>
    </citation>
    <scope>NUCLEOTIDE SEQUENCE [LARGE SCALE GENOMIC DNA]</scope>
    <source>
        <strain evidence="3">DSM 44100</strain>
    </source>
</reference>